<name>A0A9N7PMC3_CLOSE</name>
<feature type="transmembrane region" description="Helical" evidence="1">
    <location>
        <begin position="51"/>
        <end position="73"/>
    </location>
</feature>
<evidence type="ECO:0000256" key="1">
    <source>
        <dbReference type="SAM" id="Phobius"/>
    </source>
</evidence>
<feature type="transmembrane region" description="Helical" evidence="1">
    <location>
        <begin position="171"/>
        <end position="190"/>
    </location>
</feature>
<feature type="transmembrane region" description="Helical" evidence="1">
    <location>
        <begin position="225"/>
        <end position="243"/>
    </location>
</feature>
<evidence type="ECO:0000313" key="4">
    <source>
        <dbReference type="Proteomes" id="UP000280586"/>
    </source>
</evidence>
<gene>
    <name evidence="2" type="ORF">CP523_11145</name>
    <name evidence="3" type="ORF">NH397_03490</name>
</gene>
<keyword evidence="1" id="KW-0812">Transmembrane</keyword>
<dbReference type="PANTHER" id="PTHR37305">
    <property type="entry name" value="INTEGRAL MEMBRANE PROTEIN-RELATED"/>
    <property type="match status" value="1"/>
</dbReference>
<dbReference type="OrthoDB" id="1936573at2"/>
<protein>
    <submittedName>
        <fullName evidence="2">ABC transporter permease</fullName>
    </submittedName>
</protein>
<feature type="transmembrane region" description="Helical" evidence="1">
    <location>
        <begin position="20"/>
        <end position="39"/>
    </location>
</feature>
<reference evidence="3" key="2">
    <citation type="submission" date="2022-06" db="EMBL/GenBank/DDBJ databases">
        <authorList>
            <person name="Holder M.E."/>
            <person name="Ajami N.J."/>
            <person name="Petrosino J.F."/>
        </authorList>
    </citation>
    <scope>NUCLEOTIDE SEQUENCE</scope>
    <source>
        <strain evidence="3">RMA 8861</strain>
    </source>
</reference>
<evidence type="ECO:0000313" key="3">
    <source>
        <dbReference type="EMBL" id="USS01514.1"/>
    </source>
</evidence>
<dbReference type="EMBL" id="CP023671">
    <property type="protein sequence ID" value="AYE34922.1"/>
    <property type="molecule type" value="Genomic_DNA"/>
</dbReference>
<evidence type="ECO:0000313" key="5">
    <source>
        <dbReference type="Proteomes" id="UP001055437"/>
    </source>
</evidence>
<organism evidence="2 4">
    <name type="scientific">Clostridium septicum</name>
    <dbReference type="NCBI Taxonomy" id="1504"/>
    <lineage>
        <taxon>Bacteria</taxon>
        <taxon>Bacillati</taxon>
        <taxon>Bacillota</taxon>
        <taxon>Clostridia</taxon>
        <taxon>Eubacteriales</taxon>
        <taxon>Clostridiaceae</taxon>
        <taxon>Clostridium</taxon>
    </lineage>
</organism>
<keyword evidence="1" id="KW-1133">Transmembrane helix</keyword>
<reference evidence="2 4" key="1">
    <citation type="submission" date="2017-09" db="EMBL/GenBank/DDBJ databases">
        <authorList>
            <person name="Thomas P."/>
            <person name="Seyboldt C."/>
        </authorList>
    </citation>
    <scope>NUCLEOTIDE SEQUENCE [LARGE SCALE GENOMIC DNA]</scope>
    <source>
        <strain evidence="2 4">DSM 7534</strain>
    </source>
</reference>
<dbReference type="AlphaFoldDB" id="A0A9N7PMC3"/>
<sequence>MLNLIRAELYKYSKRPFMYVYAGMLSLGILLIPILSNFWTVGIEYITREFIYTLIGSSFMGILIFSMLFGIVLQEEYKEKTLKNIIVSDISKTKIYIAKYISQVILGLILSAMCLIIFFIAISMVRTGDGYSSKLVGDFLIRFLVSIPMYMAGIALGDILVVLFKQSGMYALVYYFIIIFTPKVIDMLAWKVCDKIALVKSYLLTEALNKVIIPYPPIESMLKSLAISTMYIIVCLIIGIILINRREVK</sequence>
<feature type="transmembrane region" description="Helical" evidence="1">
    <location>
        <begin position="139"/>
        <end position="164"/>
    </location>
</feature>
<proteinExistence type="predicted"/>
<evidence type="ECO:0000313" key="2">
    <source>
        <dbReference type="EMBL" id="AYE34922.1"/>
    </source>
</evidence>
<keyword evidence="1" id="KW-0472">Membrane</keyword>
<dbReference type="Proteomes" id="UP001055437">
    <property type="component" value="Chromosome"/>
</dbReference>
<accession>A0A9N7PMC3</accession>
<dbReference type="EMBL" id="CP099799">
    <property type="protein sequence ID" value="USS01514.1"/>
    <property type="molecule type" value="Genomic_DNA"/>
</dbReference>
<dbReference type="Pfam" id="PF12730">
    <property type="entry name" value="ABC2_membrane_4"/>
    <property type="match status" value="1"/>
</dbReference>
<dbReference type="KEGG" id="csep:CP523_11145"/>
<dbReference type="RefSeq" id="WP_066677062.1">
    <property type="nucleotide sequence ID" value="NZ_CABMIZ010000022.1"/>
</dbReference>
<feature type="transmembrane region" description="Helical" evidence="1">
    <location>
        <begin position="104"/>
        <end position="127"/>
    </location>
</feature>
<keyword evidence="5" id="KW-1185">Reference proteome</keyword>
<dbReference type="Proteomes" id="UP000280586">
    <property type="component" value="Chromosome"/>
</dbReference>
<dbReference type="GeneID" id="303561240"/>
<dbReference type="PANTHER" id="PTHR37305:SF1">
    <property type="entry name" value="MEMBRANE PROTEIN"/>
    <property type="match status" value="1"/>
</dbReference>